<protein>
    <recommendedName>
        <fullName evidence="3">Lipoprotein</fullName>
    </recommendedName>
</protein>
<dbReference type="InterPro" id="IPR011042">
    <property type="entry name" value="6-blade_b-propeller_TolB-like"/>
</dbReference>
<dbReference type="Gene3D" id="2.120.10.30">
    <property type="entry name" value="TolB, C-terminal domain"/>
    <property type="match status" value="1"/>
</dbReference>
<feature type="signal peptide" evidence="1">
    <location>
        <begin position="1"/>
        <end position="20"/>
    </location>
</feature>
<feature type="chain" id="PRO_5028293887" description="Lipoprotein" evidence="1">
    <location>
        <begin position="21"/>
        <end position="398"/>
    </location>
</feature>
<comment type="caution">
    <text evidence="2">The sequence shown here is derived from an EMBL/GenBank/DDBJ whole genome shotgun (WGS) entry which is preliminary data.</text>
</comment>
<evidence type="ECO:0000256" key="1">
    <source>
        <dbReference type="SAM" id="SignalP"/>
    </source>
</evidence>
<dbReference type="NCBIfam" id="NF047780">
    <property type="entry name" value="LIC12708_fam"/>
    <property type="match status" value="1"/>
</dbReference>
<accession>A0A7C3E3E6</accession>
<dbReference type="SUPFAM" id="SSF101898">
    <property type="entry name" value="NHL repeat"/>
    <property type="match status" value="1"/>
</dbReference>
<proteinExistence type="predicted"/>
<dbReference type="InterPro" id="IPR058072">
    <property type="entry name" value="LIC12708-like"/>
</dbReference>
<evidence type="ECO:0008006" key="3">
    <source>
        <dbReference type="Google" id="ProtNLM"/>
    </source>
</evidence>
<dbReference type="EMBL" id="DSVL01000060">
    <property type="protein sequence ID" value="HFH28257.1"/>
    <property type="molecule type" value="Genomic_DNA"/>
</dbReference>
<organism evidence="2">
    <name type="scientific">Gracilinema caldarium</name>
    <dbReference type="NCBI Taxonomy" id="215591"/>
    <lineage>
        <taxon>Bacteria</taxon>
        <taxon>Pseudomonadati</taxon>
        <taxon>Spirochaetota</taxon>
        <taxon>Spirochaetia</taxon>
        <taxon>Spirochaetales</taxon>
        <taxon>Breznakiellaceae</taxon>
        <taxon>Gracilinema</taxon>
    </lineage>
</organism>
<dbReference type="PROSITE" id="PS51257">
    <property type="entry name" value="PROKAR_LIPOPROTEIN"/>
    <property type="match status" value="1"/>
</dbReference>
<evidence type="ECO:0000313" key="2">
    <source>
        <dbReference type="EMBL" id="HFH28257.1"/>
    </source>
</evidence>
<gene>
    <name evidence="2" type="ORF">ENS59_01920</name>
</gene>
<dbReference type="AlphaFoldDB" id="A0A7C3E3E6"/>
<keyword evidence="1" id="KW-0732">Signal</keyword>
<reference evidence="2" key="1">
    <citation type="journal article" date="2020" name="mSystems">
        <title>Genome- and Community-Level Interaction Insights into Carbon Utilization and Element Cycling Functions of Hydrothermarchaeota in Hydrothermal Sediment.</title>
        <authorList>
            <person name="Zhou Z."/>
            <person name="Liu Y."/>
            <person name="Xu W."/>
            <person name="Pan J."/>
            <person name="Luo Z.H."/>
            <person name="Li M."/>
        </authorList>
    </citation>
    <scope>NUCLEOTIDE SEQUENCE [LARGE SCALE GENOMIC DNA]</scope>
    <source>
        <strain evidence="2">SpSt-503</strain>
    </source>
</reference>
<name>A0A7C3E3E6_9SPIR</name>
<sequence length="398" mass="45294">MIRILIIALVGLLSFSSCSSKEVQSVDRQNLFRLDIGRLENQIDLFGLDQSPAMLKTHIAMRDGIFYISDSKGQKVSKFTSYGDLLSMIYNQETNPPPFTLKKDSKSTEIVTRRAVSYPLIQNGNITVDSRKHLYVEDRLPPDRRTYDAEKRVLFDSTVLHFDSDGNFIEYLGQEGIGGTPFPYINNLYTSIHDELAVVCRLPTGWNVYWFDANGAMLYVVLIRNEDLPVPKGETLYPSLDSISVAPDSRHLIIKIDYYKDSFDESTKTKSGIVFDRSILWVMNVEDGAYLNSVEIPPFDQIQSNQKEKVQLVYSVLGVSRGGKVFLSIPDTNGYHLLVLDLESRDQKRGFIQVDPDELAFNTFYLSEEGILSALLATDYEAKVVWWRTEKFTGDVRK</sequence>